<accession>A0A0K0G1A2</accession>
<sequence>MSSVTNSQIDLYFRKALIFSKVFTQSWGSFQSISLIKSFRDAIMSKGLCADLVLQDIPKMIIENHEIKDDVIEIDGIFKSPLANYMPEILPKESHKCYWKGYFPNNKNARKVVIHLAATGDHSYFRRRVGFAKGLLKKNIGSILIENPFYGKRKPKNQFMSSLPNVTDLFILGAALMTECNYLLTYARTNFGFDIQGISGVSLGGFTASLAASNIRYPISLVPCLSWTCASRSYTYGATSEAIKWDVLRKELDSTEFRRNIESIPNQEWLGELEEILKQDPEADRTKEFMKIFMREFTYLGNYPTIAEPKLCKVIVPRSDSYVIREKLPTFRDIWPGSEVIILPTDGHVRTYFKCHDIFRKYIEETLNDLEKNS</sequence>
<dbReference type="WBParaSite" id="SVE_1849000.1">
    <property type="protein sequence ID" value="SVE_1849000.1"/>
    <property type="gene ID" value="SVE_1849000"/>
</dbReference>
<name>A0A0K0G1A2_STRVS</name>
<dbReference type="PANTHER" id="PTHR13617">
    <property type="entry name" value="PROTEIN ABHD18"/>
    <property type="match status" value="1"/>
</dbReference>
<dbReference type="InterPro" id="IPR019149">
    <property type="entry name" value="ABHD18"/>
</dbReference>
<evidence type="ECO:0000313" key="2">
    <source>
        <dbReference type="WBParaSite" id="SVE_1849000.1"/>
    </source>
</evidence>
<dbReference type="InterPro" id="IPR029058">
    <property type="entry name" value="AB_hydrolase_fold"/>
</dbReference>
<keyword evidence="1" id="KW-1185">Reference proteome</keyword>
<protein>
    <submittedName>
        <fullName evidence="2">Protein ABHD18</fullName>
    </submittedName>
</protein>
<dbReference type="Gene3D" id="3.40.50.1820">
    <property type="entry name" value="alpha/beta hydrolase"/>
    <property type="match status" value="1"/>
</dbReference>
<dbReference type="PANTHER" id="PTHR13617:SF14">
    <property type="entry name" value="PROTEIN ABHD18"/>
    <property type="match status" value="1"/>
</dbReference>
<dbReference type="Pfam" id="PF09752">
    <property type="entry name" value="ABHD18"/>
    <property type="match status" value="1"/>
</dbReference>
<dbReference type="AlphaFoldDB" id="A0A0K0G1A2"/>
<proteinExistence type="predicted"/>
<reference evidence="2" key="2">
    <citation type="submission" date="2015-08" db="UniProtKB">
        <authorList>
            <consortium name="WormBaseParasite"/>
        </authorList>
    </citation>
    <scope>IDENTIFICATION</scope>
</reference>
<evidence type="ECO:0000313" key="1">
    <source>
        <dbReference type="Proteomes" id="UP000035680"/>
    </source>
</evidence>
<reference evidence="1" key="1">
    <citation type="submission" date="2014-07" db="EMBL/GenBank/DDBJ databases">
        <authorList>
            <person name="Martin A.A"/>
            <person name="De Silva N."/>
        </authorList>
    </citation>
    <scope>NUCLEOTIDE SEQUENCE</scope>
</reference>
<organism evidence="1 2">
    <name type="scientific">Strongyloides venezuelensis</name>
    <name type="common">Threadworm</name>
    <dbReference type="NCBI Taxonomy" id="75913"/>
    <lineage>
        <taxon>Eukaryota</taxon>
        <taxon>Metazoa</taxon>
        <taxon>Ecdysozoa</taxon>
        <taxon>Nematoda</taxon>
        <taxon>Chromadorea</taxon>
        <taxon>Rhabditida</taxon>
        <taxon>Tylenchina</taxon>
        <taxon>Panagrolaimomorpha</taxon>
        <taxon>Strongyloidoidea</taxon>
        <taxon>Strongyloididae</taxon>
        <taxon>Strongyloides</taxon>
    </lineage>
</organism>
<dbReference type="Proteomes" id="UP000035680">
    <property type="component" value="Unassembled WGS sequence"/>
</dbReference>
<dbReference type="SUPFAM" id="SSF53474">
    <property type="entry name" value="alpha/beta-Hydrolases"/>
    <property type="match status" value="1"/>
</dbReference>
<dbReference type="STRING" id="75913.A0A0K0G1A2"/>